<dbReference type="Gene3D" id="3.30.70.3040">
    <property type="match status" value="1"/>
</dbReference>
<keyword evidence="17" id="KW-1185">Reference proteome</keyword>
<feature type="domain" description="ABC3 transporter permease C-terminal" evidence="14">
    <location>
        <begin position="183"/>
        <end position="298"/>
    </location>
</feature>
<keyword evidence="8 13" id="KW-0812">Transmembrane</keyword>
<reference evidence="16 17" key="1">
    <citation type="submission" date="2019-09" db="EMBL/GenBank/DDBJ databases">
        <title>Phylogeny of genus Pseudoclavibacter and closely related genus.</title>
        <authorList>
            <person name="Li Y."/>
        </authorList>
    </citation>
    <scope>NUCLEOTIDE SEQUENCE [LARGE SCALE GENOMIC DNA]</scope>
    <source>
        <strain evidence="16 17">EGI 60007</strain>
    </source>
</reference>
<evidence type="ECO:0000256" key="3">
    <source>
        <dbReference type="ARBA" id="ARBA00007379"/>
    </source>
</evidence>
<evidence type="ECO:0000256" key="1">
    <source>
        <dbReference type="ARBA" id="ARBA00003552"/>
    </source>
</evidence>
<evidence type="ECO:0000313" key="17">
    <source>
        <dbReference type="Proteomes" id="UP000431744"/>
    </source>
</evidence>
<protein>
    <recommendedName>
        <fullName evidence="5 12">Cell division protein FtsX</fullName>
    </recommendedName>
</protein>
<dbReference type="GO" id="GO:0051301">
    <property type="term" value="P:cell division"/>
    <property type="evidence" value="ECO:0007669"/>
    <property type="project" value="UniProtKB-KW"/>
</dbReference>
<evidence type="ECO:0000256" key="9">
    <source>
        <dbReference type="ARBA" id="ARBA00022989"/>
    </source>
</evidence>
<dbReference type="InterPro" id="IPR003838">
    <property type="entry name" value="ABC3_permease_C"/>
</dbReference>
<keyword evidence="11 12" id="KW-0131">Cell cycle</keyword>
<dbReference type="InterPro" id="IPR047929">
    <property type="entry name" value="FtsX_actino"/>
</dbReference>
<proteinExistence type="inferred from homology"/>
<feature type="transmembrane region" description="Helical" evidence="13">
    <location>
        <begin position="223"/>
        <end position="254"/>
    </location>
</feature>
<feature type="transmembrane region" description="Helical" evidence="13">
    <location>
        <begin position="179"/>
        <end position="202"/>
    </location>
</feature>
<dbReference type="RefSeq" id="WP_158028406.1">
    <property type="nucleotide sequence ID" value="NZ_BMHG01000001.1"/>
</dbReference>
<comment type="subunit">
    <text evidence="4">Forms a membrane-associated complex with FtsE.</text>
</comment>
<evidence type="ECO:0000259" key="14">
    <source>
        <dbReference type="Pfam" id="PF02687"/>
    </source>
</evidence>
<keyword evidence="10 12" id="KW-0472">Membrane</keyword>
<keyword evidence="9 13" id="KW-1133">Transmembrane helix</keyword>
<evidence type="ECO:0000256" key="5">
    <source>
        <dbReference type="ARBA" id="ARBA00021907"/>
    </source>
</evidence>
<evidence type="ECO:0000256" key="7">
    <source>
        <dbReference type="ARBA" id="ARBA00022618"/>
    </source>
</evidence>
<evidence type="ECO:0000256" key="6">
    <source>
        <dbReference type="ARBA" id="ARBA00022475"/>
    </source>
</evidence>
<keyword evidence="7 12" id="KW-0132">Cell division</keyword>
<organism evidence="16 17">
    <name type="scientific">Pseudoclavibacter endophyticus</name>
    <dbReference type="NCBI Taxonomy" id="1778590"/>
    <lineage>
        <taxon>Bacteria</taxon>
        <taxon>Bacillati</taxon>
        <taxon>Actinomycetota</taxon>
        <taxon>Actinomycetes</taxon>
        <taxon>Micrococcales</taxon>
        <taxon>Microbacteriaceae</taxon>
        <taxon>Pseudoclavibacter</taxon>
    </lineage>
</organism>
<dbReference type="NCBIfam" id="NF038346">
    <property type="entry name" value="FtsX_actino"/>
    <property type="match status" value="1"/>
</dbReference>
<feature type="transmembrane region" description="Helical" evidence="13">
    <location>
        <begin position="20"/>
        <end position="42"/>
    </location>
</feature>
<evidence type="ECO:0000256" key="4">
    <source>
        <dbReference type="ARBA" id="ARBA00011160"/>
    </source>
</evidence>
<keyword evidence="6 12" id="KW-1003">Cell membrane</keyword>
<feature type="domain" description="FtsX extracellular" evidence="15">
    <location>
        <begin position="56"/>
        <end position="160"/>
    </location>
</feature>
<evidence type="ECO:0000256" key="10">
    <source>
        <dbReference type="ARBA" id="ARBA00023136"/>
    </source>
</evidence>
<accession>A0A6H9WQ41</accession>
<dbReference type="GO" id="GO:0005886">
    <property type="term" value="C:plasma membrane"/>
    <property type="evidence" value="ECO:0007669"/>
    <property type="project" value="UniProtKB-SubCell"/>
</dbReference>
<name>A0A6H9WQ41_9MICO</name>
<comment type="function">
    <text evidence="1">Part of the ABC transporter FtsEX involved in cellular division.</text>
</comment>
<evidence type="ECO:0000256" key="8">
    <source>
        <dbReference type="ARBA" id="ARBA00022692"/>
    </source>
</evidence>
<dbReference type="OrthoDB" id="9812531at2"/>
<evidence type="ECO:0000256" key="2">
    <source>
        <dbReference type="ARBA" id="ARBA00004651"/>
    </source>
</evidence>
<dbReference type="PANTHER" id="PTHR47755:SF1">
    <property type="entry name" value="CELL DIVISION PROTEIN FTSX"/>
    <property type="match status" value="1"/>
</dbReference>
<gene>
    <name evidence="16" type="ORF">F8O04_06220</name>
</gene>
<evidence type="ECO:0000256" key="11">
    <source>
        <dbReference type="ARBA" id="ARBA00023306"/>
    </source>
</evidence>
<dbReference type="Pfam" id="PF18075">
    <property type="entry name" value="FtsX_ECD"/>
    <property type="match status" value="1"/>
</dbReference>
<dbReference type="PANTHER" id="PTHR47755">
    <property type="entry name" value="CELL DIVISION PROTEIN FTSX"/>
    <property type="match status" value="1"/>
</dbReference>
<comment type="similarity">
    <text evidence="3 12">Belongs to the ABC-4 integral membrane protein family. FtsX subfamily.</text>
</comment>
<evidence type="ECO:0000313" key="16">
    <source>
        <dbReference type="EMBL" id="KAB1649821.1"/>
    </source>
</evidence>
<evidence type="ECO:0000259" key="15">
    <source>
        <dbReference type="Pfam" id="PF18075"/>
    </source>
</evidence>
<dbReference type="EMBL" id="WBJY01000001">
    <property type="protein sequence ID" value="KAB1649821.1"/>
    <property type="molecule type" value="Genomic_DNA"/>
</dbReference>
<comment type="caution">
    <text evidence="16">The sequence shown here is derived from an EMBL/GenBank/DDBJ whole genome shotgun (WGS) entry which is preliminary data.</text>
</comment>
<dbReference type="AlphaFoldDB" id="A0A6H9WQ41"/>
<feature type="transmembrane region" description="Helical" evidence="13">
    <location>
        <begin position="274"/>
        <end position="297"/>
    </location>
</feature>
<dbReference type="InterPro" id="IPR004513">
    <property type="entry name" value="FtsX"/>
</dbReference>
<dbReference type="Proteomes" id="UP000431744">
    <property type="component" value="Unassembled WGS sequence"/>
</dbReference>
<evidence type="ECO:0000256" key="12">
    <source>
        <dbReference type="PIRNR" id="PIRNR003097"/>
    </source>
</evidence>
<evidence type="ECO:0000256" key="13">
    <source>
        <dbReference type="SAM" id="Phobius"/>
    </source>
</evidence>
<sequence>MTRLVLAEMWQGIRRNSTMVISLILVTFVSLTFIGASVLLQLQVSAMKSEWFERAQVAVDLCNDLSSAANCAGGAVTDEQREAIDVALRGEVLAPYVETIAFETQEEAYANFQQQFAGDPIVDFVEPDYLNEAFWVTLTDPDDAEVLVQTLSSMPGVESVTDQRQYLEPVFDALNGASIAAIAIAVVMLVAAALLVSTTIRLSAFSRRRELGIMRLVGASNRFIQAPFVLEGVVAAVIGAVLASAALAVIVQVYVRGFLAQSMPFTSFIGMTDVLLVIPILLVIGVLLAATSASISIRRYLRV</sequence>
<dbReference type="PIRSF" id="PIRSF003097">
    <property type="entry name" value="FtsX"/>
    <property type="match status" value="1"/>
</dbReference>
<dbReference type="InterPro" id="IPR040690">
    <property type="entry name" value="FtsX_ECD"/>
</dbReference>
<comment type="subcellular location">
    <subcellularLocation>
        <location evidence="2">Cell membrane</location>
        <topology evidence="2">Multi-pass membrane protein</topology>
    </subcellularLocation>
</comment>
<dbReference type="Pfam" id="PF02687">
    <property type="entry name" value="FtsX"/>
    <property type="match status" value="1"/>
</dbReference>